<dbReference type="KEGG" id="more:E1B28_012449"/>
<dbReference type="GeneID" id="66081524"/>
<dbReference type="InterPro" id="IPR004276">
    <property type="entry name" value="GlycoTrans_28_N"/>
</dbReference>
<feature type="domain" description="PH" evidence="9">
    <location>
        <begin position="186"/>
        <end position="283"/>
    </location>
</feature>
<evidence type="ECO:0000256" key="2">
    <source>
        <dbReference type="ARBA" id="ARBA00012650"/>
    </source>
</evidence>
<evidence type="ECO:0000256" key="8">
    <source>
        <dbReference type="SAM" id="MobiDB-lite"/>
    </source>
</evidence>
<dbReference type="GO" id="GO:0016125">
    <property type="term" value="P:sterol metabolic process"/>
    <property type="evidence" value="ECO:0007669"/>
    <property type="project" value="TreeGrafter"/>
</dbReference>
<dbReference type="PANTHER" id="PTHR48050:SF26">
    <property type="entry name" value="STEROL 3-BETA-GLUCOSYLTRANSFERASE"/>
    <property type="match status" value="1"/>
</dbReference>
<evidence type="ECO:0000256" key="7">
    <source>
        <dbReference type="ARBA" id="ARBA00049453"/>
    </source>
</evidence>
<comment type="similarity">
    <text evidence="1">Belongs to the glycosyltransferase 28 family.</text>
</comment>
<dbReference type="InterPro" id="IPR001849">
    <property type="entry name" value="PH_domain"/>
</dbReference>
<evidence type="ECO:0000259" key="9">
    <source>
        <dbReference type="PROSITE" id="PS50003"/>
    </source>
</evidence>
<dbReference type="GO" id="GO:0005975">
    <property type="term" value="P:carbohydrate metabolic process"/>
    <property type="evidence" value="ECO:0007669"/>
    <property type="project" value="InterPro"/>
</dbReference>
<gene>
    <name evidence="10" type="ORF">E1B28_012449</name>
</gene>
<dbReference type="PANTHER" id="PTHR48050">
    <property type="entry name" value="STEROL 3-BETA-GLUCOSYLTRANSFERASE"/>
    <property type="match status" value="1"/>
</dbReference>
<accession>A0A9P7UNZ2</accession>
<dbReference type="Pfam" id="PF03033">
    <property type="entry name" value="Glyco_transf_28"/>
    <property type="match status" value="1"/>
</dbReference>
<dbReference type="OrthoDB" id="10261837at2759"/>
<dbReference type="Proteomes" id="UP001049176">
    <property type="component" value="Chromosome 8"/>
</dbReference>
<evidence type="ECO:0000256" key="3">
    <source>
        <dbReference type="ARBA" id="ARBA00022676"/>
    </source>
</evidence>
<dbReference type="InterPro" id="IPR010610">
    <property type="entry name" value="EryCIII-like_C"/>
</dbReference>
<dbReference type="Gene3D" id="3.40.50.2000">
    <property type="entry name" value="Glycogen Phosphorylase B"/>
    <property type="match status" value="2"/>
</dbReference>
<name>A0A9P7UNZ2_9AGAR</name>
<dbReference type="CDD" id="cd03784">
    <property type="entry name" value="GT1_Gtf-like"/>
    <property type="match status" value="1"/>
</dbReference>
<comment type="caution">
    <text evidence="10">The sequence shown here is derived from an EMBL/GenBank/DDBJ whole genome shotgun (WGS) entry which is preliminary data.</text>
</comment>
<dbReference type="EMBL" id="CM032188">
    <property type="protein sequence ID" value="KAG7088460.1"/>
    <property type="molecule type" value="Genomic_DNA"/>
</dbReference>
<dbReference type="FunFam" id="3.40.50.2000:FF:000009">
    <property type="entry name" value="Sterol 3-beta-glucosyltransferase UGT80A2"/>
    <property type="match status" value="1"/>
</dbReference>
<dbReference type="InterPro" id="IPR050426">
    <property type="entry name" value="Glycosyltransferase_28"/>
</dbReference>
<reference evidence="10" key="1">
    <citation type="journal article" date="2021" name="Genome Biol. Evol.">
        <title>The assembled and annotated genome of the fairy-ring fungus Marasmius oreades.</title>
        <authorList>
            <person name="Hiltunen M."/>
            <person name="Ament-Velasquez S.L."/>
            <person name="Johannesson H."/>
        </authorList>
    </citation>
    <scope>NUCLEOTIDE SEQUENCE</scope>
    <source>
        <strain evidence="10">03SP1</strain>
    </source>
</reference>
<dbReference type="GO" id="GO:0016906">
    <property type="term" value="F:sterol 3-beta-glucosyltransferase activity"/>
    <property type="evidence" value="ECO:0007669"/>
    <property type="project" value="UniProtKB-EC"/>
</dbReference>
<evidence type="ECO:0000313" key="11">
    <source>
        <dbReference type="Proteomes" id="UP001049176"/>
    </source>
</evidence>
<evidence type="ECO:0000256" key="1">
    <source>
        <dbReference type="ARBA" id="ARBA00006962"/>
    </source>
</evidence>
<feature type="compositionally biased region" description="Low complexity" evidence="8">
    <location>
        <begin position="518"/>
        <end position="531"/>
    </location>
</feature>
<dbReference type="SUPFAM" id="SSF50729">
    <property type="entry name" value="PH domain-like"/>
    <property type="match status" value="1"/>
</dbReference>
<dbReference type="InterPro" id="IPR002213">
    <property type="entry name" value="UDP_glucos_trans"/>
</dbReference>
<feature type="region of interest" description="Disordered" evidence="8">
    <location>
        <begin position="514"/>
        <end position="536"/>
    </location>
</feature>
<dbReference type="AlphaFoldDB" id="A0A9P7UNZ2"/>
<dbReference type="PROSITE" id="PS50003">
    <property type="entry name" value="PH_DOMAIN"/>
    <property type="match status" value="1"/>
</dbReference>
<dbReference type="Gene3D" id="2.30.29.30">
    <property type="entry name" value="Pleckstrin-homology domain (PH domain)/Phosphotyrosine-binding domain (PTB)"/>
    <property type="match status" value="1"/>
</dbReference>
<keyword evidence="3" id="KW-0328">Glycosyltransferase</keyword>
<dbReference type="EC" id="2.4.1.173" evidence="2"/>
<dbReference type="InterPro" id="IPR011993">
    <property type="entry name" value="PH-like_dom_sf"/>
</dbReference>
<comment type="catalytic activity">
    <reaction evidence="6">
        <text>ergosterol + UDP-alpha-D-glucose = ergosteryl 3-beta-D-glucoside + UDP + H(+)</text>
        <dbReference type="Rhea" id="RHEA:61836"/>
        <dbReference type="ChEBI" id="CHEBI:15378"/>
        <dbReference type="ChEBI" id="CHEBI:16933"/>
        <dbReference type="ChEBI" id="CHEBI:52973"/>
        <dbReference type="ChEBI" id="CHEBI:58223"/>
        <dbReference type="ChEBI" id="CHEBI:58885"/>
    </reaction>
    <physiologicalReaction direction="left-to-right" evidence="6">
        <dbReference type="Rhea" id="RHEA:61837"/>
    </physiologicalReaction>
</comment>
<dbReference type="RefSeq" id="XP_043004931.1">
    <property type="nucleotide sequence ID" value="XM_043157564.1"/>
</dbReference>
<feature type="region of interest" description="Disordered" evidence="8">
    <location>
        <begin position="73"/>
        <end position="95"/>
    </location>
</feature>
<protein>
    <recommendedName>
        <fullName evidence="2">sterol 3beta-glucosyltransferase</fullName>
        <ecNumber evidence="2">2.4.1.173</ecNumber>
    </recommendedName>
    <alternativeName>
        <fullName evidence="5">Autophagy-related protein 26</fullName>
    </alternativeName>
</protein>
<proteinExistence type="inferred from homology"/>
<dbReference type="Pfam" id="PF06722">
    <property type="entry name" value="EryCIII-like_C"/>
    <property type="match status" value="1"/>
</dbReference>
<feature type="compositionally biased region" description="Polar residues" evidence="8">
    <location>
        <begin position="76"/>
        <end position="95"/>
    </location>
</feature>
<keyword evidence="11" id="KW-1185">Reference proteome</keyword>
<keyword evidence="4" id="KW-0808">Transferase</keyword>
<evidence type="ECO:0000256" key="6">
    <source>
        <dbReference type="ARBA" id="ARBA00047886"/>
    </source>
</evidence>
<dbReference type="SUPFAM" id="SSF53756">
    <property type="entry name" value="UDP-Glycosyltransferase/glycogen phosphorylase"/>
    <property type="match status" value="1"/>
</dbReference>
<evidence type="ECO:0000256" key="5">
    <source>
        <dbReference type="ARBA" id="ARBA00029843"/>
    </source>
</evidence>
<dbReference type="FunFam" id="3.40.50.2000:FF:000029">
    <property type="entry name" value="Sterol 3-beta-glucosyltransferase"/>
    <property type="match status" value="1"/>
</dbReference>
<sequence length="1023" mass="114107">MVDSSSAELSIDDHDTSQSLDIAYLYAEADAFAQLLKDVDALRHDLDSEADQLHNDFSNLMLKSLDSEERDALGRSGTTTTWTEDGVSSSTNNTQATGNIKFERSTTLEDTESSLLFDSREIMRLLIQEFGSLAEPGDEEQVILEADGCMWLGGVIVVGVIHLTTHRLTFHASLLSTTPDMPQPQSVIKSGSALISTAARSLFQRQKRLWIELSHDVLTVYNSSGDEDRIKPRRTILLSNIRKLLTKSPTSFEVQMQGETGIAEFDTPEATSQWRRELEGAVFLDRHRRRESITNSDSENSGIRLSFPLAKILKVVPSDNPQSPLSIHLQPMHEENDSDCLQVRMAPLIPSPTWNRLTEFVDLAKKRSNNDDPQRLIIVDLGPLSFRAAPVVQKYATAASIEGSRIRAALALSDDAEAWIKPARIALKLCWSGHFVVSSQYVGFWYHTFGREDVKYRLPAAIVKSARAISWKRFWSYGLSLRLEGYSDMRFLFKSQELRDEAVLRINFMAGADRSKRSSPTSSTGPSTPTSDMGSFTLLPRSTQDVTSILSPHSRAHAAVAAVGLPYEMVSKLPKAINIEHNFFCFPKKPLHFVCLTIGSRGDVQPYIALGLGLKRLNHRVTIVTHEEYKGWIQGFGLEHKTAGGDPGLLMKLSVDNKMFSPEFFKETIGKFRPWLDELLVDAWEACQGADVLLESPSAMAGVHIAEALHIPYFRTFTMPWSKTSDFPHPMLSPPVDSHILNSISHTLFNEVLWTATSGQINRWRVKHLKVGPTDITNLAQSKIVHIYNFSEAVVPKPLDWGDTTTISGYWFLDNPDKSWSPPDGLHAWLDQAVKDQKPVVYIGFGSITVPRANRVMQRIFKAVLQSGVRAVIAKGWSSRMGDKDDDPEPQIPKECYVVESIPHDWLFPRVDAVLHHGGAGTTGASLRAGVPTLIKPWFGDQFFWASRVQKLGAGLRVPSLRVNDLADALTKATTSRLMKEKAASVGERIRAEDGVHNAIYTIYTYLSRASQDRTLLDKPYGV</sequence>
<comment type="catalytic activity">
    <reaction evidence="7">
        <text>a sterol + UDP-alpha-D-glucose = a sterol 3-beta-D-glucoside + UDP + H(+)</text>
        <dbReference type="Rhea" id="RHEA:22724"/>
        <dbReference type="ChEBI" id="CHEBI:15378"/>
        <dbReference type="ChEBI" id="CHEBI:15889"/>
        <dbReference type="ChEBI" id="CHEBI:37424"/>
        <dbReference type="ChEBI" id="CHEBI:58223"/>
        <dbReference type="ChEBI" id="CHEBI:58885"/>
        <dbReference type="EC" id="2.4.1.173"/>
    </reaction>
    <physiologicalReaction direction="left-to-right" evidence="7">
        <dbReference type="Rhea" id="RHEA:22725"/>
    </physiologicalReaction>
</comment>
<organism evidence="10 11">
    <name type="scientific">Marasmius oreades</name>
    <name type="common">fairy-ring Marasmius</name>
    <dbReference type="NCBI Taxonomy" id="181124"/>
    <lineage>
        <taxon>Eukaryota</taxon>
        <taxon>Fungi</taxon>
        <taxon>Dikarya</taxon>
        <taxon>Basidiomycota</taxon>
        <taxon>Agaricomycotina</taxon>
        <taxon>Agaricomycetes</taxon>
        <taxon>Agaricomycetidae</taxon>
        <taxon>Agaricales</taxon>
        <taxon>Marasmiineae</taxon>
        <taxon>Marasmiaceae</taxon>
        <taxon>Marasmius</taxon>
    </lineage>
</organism>
<evidence type="ECO:0000256" key="4">
    <source>
        <dbReference type="ARBA" id="ARBA00022679"/>
    </source>
</evidence>
<evidence type="ECO:0000313" key="10">
    <source>
        <dbReference type="EMBL" id="KAG7088460.1"/>
    </source>
</evidence>